<feature type="region of interest" description="Disordered" evidence="7">
    <location>
        <begin position="1008"/>
        <end position="1039"/>
    </location>
</feature>
<feature type="binding site" evidence="6">
    <location>
        <position position="54"/>
    </location>
    <ligand>
        <name>Zn(2+)</name>
        <dbReference type="ChEBI" id="CHEBI:29105"/>
    </ligand>
</feature>
<feature type="domain" description="C2H2-type" evidence="8">
    <location>
        <begin position="471"/>
        <end position="498"/>
    </location>
</feature>
<feature type="domain" description="C2H2-type" evidence="8">
    <location>
        <begin position="669"/>
        <end position="692"/>
    </location>
</feature>
<dbReference type="InterPro" id="IPR012934">
    <property type="entry name" value="Znf_AD"/>
</dbReference>
<feature type="domain" description="ZAD" evidence="9">
    <location>
        <begin position="5"/>
        <end position="81"/>
    </location>
</feature>
<dbReference type="SUPFAM" id="SSF57667">
    <property type="entry name" value="beta-beta-alpha zinc fingers"/>
    <property type="match status" value="3"/>
</dbReference>
<evidence type="ECO:0000256" key="1">
    <source>
        <dbReference type="ARBA" id="ARBA00022723"/>
    </source>
</evidence>
<evidence type="ECO:0000259" key="9">
    <source>
        <dbReference type="PROSITE" id="PS51915"/>
    </source>
</evidence>
<evidence type="ECO:0000256" key="6">
    <source>
        <dbReference type="PROSITE-ProRule" id="PRU01263"/>
    </source>
</evidence>
<dbReference type="SMART" id="SM00868">
    <property type="entry name" value="zf-AD"/>
    <property type="match status" value="2"/>
</dbReference>
<feature type="binding site" evidence="6">
    <location>
        <position position="7"/>
    </location>
    <ligand>
        <name>Zn(2+)</name>
        <dbReference type="ChEBI" id="CHEBI:29105"/>
    </ligand>
</feature>
<protein>
    <submittedName>
        <fullName evidence="10">Zinc finger protein hangover</fullName>
    </submittedName>
</protein>
<feature type="domain" description="C2H2-type" evidence="8">
    <location>
        <begin position="402"/>
        <end position="430"/>
    </location>
</feature>
<evidence type="ECO:0000256" key="5">
    <source>
        <dbReference type="PROSITE-ProRule" id="PRU00042"/>
    </source>
</evidence>
<dbReference type="EMBL" id="HBUE01019559">
    <property type="protein sequence ID" value="CAG6451942.1"/>
    <property type="molecule type" value="Transcribed_RNA"/>
</dbReference>
<keyword evidence="4 6" id="KW-0862">Zinc</keyword>
<dbReference type="Pfam" id="PF07776">
    <property type="entry name" value="zf-AD"/>
    <property type="match status" value="1"/>
</dbReference>
<dbReference type="SUPFAM" id="SSF57716">
    <property type="entry name" value="Glucocorticoid receptor-like (DNA-binding domain)"/>
    <property type="match status" value="1"/>
</dbReference>
<sequence>MVSKGCCRLCLAPKTECVEIWSNFGADRQKLEFKILDCVHIKVSKDDHLSPMICHACISYLNSWQSFKNRCDAAEQKQREVCIEDQSRKKGHCHQSSDPSENIIKEEPFDVENDNELDPSNFLMQGVNGGNDRLQNGSLSEGFTNASENDMDDERGDALNQLMFAACTVCDMSFSNRANARRHERNIHGLCQNPAYPLSSAQDPVTGENVESNNRQNESVLNSVVPAKSSSNALNDLRQRIRTKLRAHREAYDYKNPSKYRHLITPNKLSFIMRNLDFLQQAQTMKCNCCNRTYPSYKYFMGHMRKKYQHLPRNVCFKCLRQFGSKGQFIGHLKRKACINLYAICMADDTIPKDMPENASLGTEEIIPNKTHEQQQLTGQDEFGYELFDQDGNSSSSLRNPQNCPVCDKQYNNYYNVLRHMESKHPNQLPQIYQCTRCSEGFPRQSELRDHLNSAHGETIAPVANTQRILYSCRQCSNTYNSIDGLQEHIKTHNQNSENEECNKKTNPCTTPMLSEATEEPSVSDQPVVSRTLNCGLCDFALTSIEALRQHMSEIHGMDKKFFYCNLCPAKFMNNRGLRFHLFRSHGVRDESIPMTSNQSSTSLLKPIQQVPSMTLQVPSINLDEIGTKLNECKICHIVYKNIEQLSLHVQLVHPALDNKEVEQSLVWYQCRYCIESFNASKKLTLHMNTAHEEVVAEDYSCKDCNGVYSSKKSLWVHRYKKHPKVSDPSPCEICSRVFFDKMELYHHTSLAHVDGVAEGMAEAKRFSNGPEFTEMHSASDALFSMLDTPAVNIGADSLKSEEETVYRCDMCPKTFLILRNLQSHRGWHYRSPDGRKVRDPNDIWQPDQLPPSKMRRKQTANTAVQKSPPTCPHCLSTFASSNNLKRHIIEVHKLKPLLNSSVLKAKECGSVEMAEIVDAHVHGESTINYNGSEHQEQDYIKQEQEEHFDSNAVVEDDFIGDTEENECSNDAGEQYFCELCQVHFTSANALRQHVSEHFLNVGIEGQMPLQKDDNHGTSTDSRSSTNSSESSSTSENES</sequence>
<evidence type="ECO:0000256" key="3">
    <source>
        <dbReference type="ARBA" id="ARBA00022771"/>
    </source>
</evidence>
<evidence type="ECO:0000256" key="2">
    <source>
        <dbReference type="ARBA" id="ARBA00022737"/>
    </source>
</evidence>
<feature type="binding site" evidence="6">
    <location>
        <position position="57"/>
    </location>
    <ligand>
        <name>Zn(2+)</name>
        <dbReference type="ChEBI" id="CHEBI:29105"/>
    </ligand>
</feature>
<organism evidence="10">
    <name type="scientific">Culex pipiens</name>
    <name type="common">House mosquito</name>
    <dbReference type="NCBI Taxonomy" id="7175"/>
    <lineage>
        <taxon>Eukaryota</taxon>
        <taxon>Metazoa</taxon>
        <taxon>Ecdysozoa</taxon>
        <taxon>Arthropoda</taxon>
        <taxon>Hexapoda</taxon>
        <taxon>Insecta</taxon>
        <taxon>Pterygota</taxon>
        <taxon>Neoptera</taxon>
        <taxon>Endopterygota</taxon>
        <taxon>Diptera</taxon>
        <taxon>Nematocera</taxon>
        <taxon>Culicoidea</taxon>
        <taxon>Culicidae</taxon>
        <taxon>Culicinae</taxon>
        <taxon>Culicini</taxon>
        <taxon>Culex</taxon>
        <taxon>Culex</taxon>
    </lineage>
</organism>
<name>A0A8D8ABW5_CULPI</name>
<dbReference type="PANTHER" id="PTHR24379:SF121">
    <property type="entry name" value="C2H2-TYPE DOMAIN-CONTAINING PROTEIN"/>
    <property type="match status" value="1"/>
</dbReference>
<feature type="domain" description="C2H2-type" evidence="8">
    <location>
        <begin position="165"/>
        <end position="188"/>
    </location>
</feature>
<feature type="domain" description="C2H2-type" evidence="8">
    <location>
        <begin position="976"/>
        <end position="998"/>
    </location>
</feature>
<feature type="binding site" evidence="6">
    <location>
        <position position="10"/>
    </location>
    <ligand>
        <name>Zn(2+)</name>
        <dbReference type="ChEBI" id="CHEBI:29105"/>
    </ligand>
</feature>
<dbReference type="Pfam" id="PF00096">
    <property type="entry name" value="zf-C2H2"/>
    <property type="match status" value="2"/>
</dbReference>
<dbReference type="SMART" id="SM00355">
    <property type="entry name" value="ZnF_C2H2"/>
    <property type="match status" value="15"/>
</dbReference>
<keyword evidence="1 6" id="KW-0479">Metal-binding</keyword>
<dbReference type="AlphaFoldDB" id="A0A8D8ABW5"/>
<feature type="domain" description="C2H2-type" evidence="8">
    <location>
        <begin position="807"/>
        <end position="834"/>
    </location>
</feature>
<dbReference type="PROSITE" id="PS00028">
    <property type="entry name" value="ZINC_FINGER_C2H2_1"/>
    <property type="match status" value="12"/>
</dbReference>
<dbReference type="GO" id="GO:0008270">
    <property type="term" value="F:zinc ion binding"/>
    <property type="evidence" value="ECO:0007669"/>
    <property type="project" value="UniProtKB-UniRule"/>
</dbReference>
<dbReference type="EMBL" id="HBUE01150103">
    <property type="protein sequence ID" value="CAG6504740.1"/>
    <property type="molecule type" value="Transcribed_RNA"/>
</dbReference>
<dbReference type="Gene3D" id="3.30.160.60">
    <property type="entry name" value="Classic Zinc Finger"/>
    <property type="match status" value="6"/>
</dbReference>
<dbReference type="InterPro" id="IPR036236">
    <property type="entry name" value="Znf_C2H2_sf"/>
</dbReference>
<evidence type="ECO:0000256" key="7">
    <source>
        <dbReference type="SAM" id="MobiDB-lite"/>
    </source>
</evidence>
<feature type="domain" description="C2H2-type" evidence="8">
    <location>
        <begin position="433"/>
        <end position="456"/>
    </location>
</feature>
<evidence type="ECO:0000256" key="4">
    <source>
        <dbReference type="ARBA" id="ARBA00022833"/>
    </source>
</evidence>
<dbReference type="PANTHER" id="PTHR24379">
    <property type="entry name" value="KRAB AND ZINC FINGER DOMAIN-CONTAINING"/>
    <property type="match status" value="1"/>
</dbReference>
<dbReference type="PROSITE" id="PS51915">
    <property type="entry name" value="ZAD"/>
    <property type="match status" value="1"/>
</dbReference>
<dbReference type="EMBL" id="HBUE01255089">
    <property type="protein sequence ID" value="CAG6556021.1"/>
    <property type="molecule type" value="Transcribed_RNA"/>
</dbReference>
<reference evidence="10" key="1">
    <citation type="submission" date="2021-05" db="EMBL/GenBank/DDBJ databases">
        <authorList>
            <person name="Alioto T."/>
            <person name="Alioto T."/>
            <person name="Gomez Garrido J."/>
        </authorList>
    </citation>
    <scope>NUCLEOTIDE SEQUENCE</scope>
</reference>
<dbReference type="GO" id="GO:0005634">
    <property type="term" value="C:nucleus"/>
    <property type="evidence" value="ECO:0007669"/>
    <property type="project" value="InterPro"/>
</dbReference>
<keyword evidence="3 5" id="KW-0863">Zinc-finger</keyword>
<feature type="compositionally biased region" description="Low complexity" evidence="7">
    <location>
        <begin position="1018"/>
        <end position="1039"/>
    </location>
</feature>
<accession>A0A8D8ABW5</accession>
<keyword evidence="2" id="KW-0677">Repeat</keyword>
<proteinExistence type="predicted"/>
<dbReference type="PROSITE" id="PS50157">
    <property type="entry name" value="ZINC_FINGER_C2H2_2"/>
    <property type="match status" value="7"/>
</dbReference>
<evidence type="ECO:0000313" key="10">
    <source>
        <dbReference type="EMBL" id="CAG6451942.1"/>
    </source>
</evidence>
<dbReference type="InterPro" id="IPR013087">
    <property type="entry name" value="Znf_C2H2_type"/>
</dbReference>
<dbReference type="Pfam" id="PF12874">
    <property type="entry name" value="zf-met"/>
    <property type="match status" value="1"/>
</dbReference>
<dbReference type="Pfam" id="PF13912">
    <property type="entry name" value="zf-C2H2_6"/>
    <property type="match status" value="1"/>
</dbReference>
<dbReference type="Gene3D" id="3.40.1800.20">
    <property type="match status" value="1"/>
</dbReference>
<evidence type="ECO:0000259" key="8">
    <source>
        <dbReference type="PROSITE" id="PS50157"/>
    </source>
</evidence>